<keyword evidence="2" id="KW-1185">Reference proteome</keyword>
<dbReference type="RefSeq" id="WP_181353093.1">
    <property type="nucleotide sequence ID" value="NZ_FXTU01000001.1"/>
</dbReference>
<dbReference type="SUPFAM" id="SSF56059">
    <property type="entry name" value="Glutathione synthetase ATP-binding domain-like"/>
    <property type="match status" value="1"/>
</dbReference>
<organism evidence="1 2">
    <name type="scientific">Laceyella tengchongensis</name>
    <dbReference type="NCBI Taxonomy" id="574699"/>
    <lineage>
        <taxon>Bacteria</taxon>
        <taxon>Bacillati</taxon>
        <taxon>Bacillota</taxon>
        <taxon>Bacilli</taxon>
        <taxon>Bacillales</taxon>
        <taxon>Thermoactinomycetaceae</taxon>
        <taxon>Laceyella</taxon>
    </lineage>
</organism>
<comment type="caution">
    <text evidence="1">The sequence shown here is derived from an EMBL/GenBank/DDBJ whole genome shotgun (WGS) entry which is preliminary data.</text>
</comment>
<proteinExistence type="predicted"/>
<evidence type="ECO:0000313" key="2">
    <source>
        <dbReference type="Proteomes" id="UP001157946"/>
    </source>
</evidence>
<reference evidence="1" key="1">
    <citation type="submission" date="2017-05" db="EMBL/GenBank/DDBJ databases">
        <authorList>
            <person name="Varghese N."/>
            <person name="Submissions S."/>
        </authorList>
    </citation>
    <scope>NUCLEOTIDE SEQUENCE</scope>
    <source>
        <strain evidence="1">DSM 45262</strain>
    </source>
</reference>
<dbReference type="Proteomes" id="UP001157946">
    <property type="component" value="Unassembled WGS sequence"/>
</dbReference>
<evidence type="ECO:0000313" key="1">
    <source>
        <dbReference type="EMBL" id="SMP03805.1"/>
    </source>
</evidence>
<dbReference type="Gene3D" id="3.30.470.20">
    <property type="entry name" value="ATP-grasp fold, B domain"/>
    <property type="match status" value="1"/>
</dbReference>
<sequence length="455" mass="52203">MNSIMCNVKISTQGLNQAIGLSQSLMERWGCTNGQSIKVELGNRTIITQARRIPHRGEKILISRETAKYLALPYSNEFRARYENRSLKLGPVIGIFTTSFSGNADQPFGKRSPLFKEFIKAGLEEHPIIYAFTPDLVDWQNRLIYGWHIVGNKWKQIKAPFPDVIYERIPNRTIEARGYVQACLNRFKNEYNCPIFNQGFFNKWKIHQWLSSHPHTANLVPETYLSPSISTIKQMLDRHQMVYLKPSGGSLGLGIFRITYDPEFGYYCRFREGDRNVLHRFRSLHKLVHHYFAKEPTRFQKYIVQQGIRLIKHKDQRPVDFRVHLHKDRFGEWTVVAIGSKAAGPGSVTTHVRTGGKIIPTDQILRDVFHEYAPTVEAGVKQASITIAETLEQHVNGPLGELGMDMGVDKSGRVWLFEVNSKPGRHIFHHPSLVHAGHRSAKMVTEYSLNLTNFI</sequence>
<gene>
    <name evidence="1" type="ORF">SAMN06265361_101482</name>
</gene>
<name>A0AA45WJL0_9BACL</name>
<dbReference type="InterPro" id="IPR026838">
    <property type="entry name" value="YheC/D"/>
</dbReference>
<protein>
    <submittedName>
        <fullName evidence="1">YheC/D like ATP-grasp</fullName>
    </submittedName>
</protein>
<dbReference type="AlphaFoldDB" id="A0AA45WJL0"/>
<dbReference type="EMBL" id="FXTU01000001">
    <property type="protein sequence ID" value="SMP03805.1"/>
    <property type="molecule type" value="Genomic_DNA"/>
</dbReference>
<dbReference type="Pfam" id="PF14398">
    <property type="entry name" value="ATPgrasp_YheCD"/>
    <property type="match status" value="1"/>
</dbReference>
<accession>A0AA45WJL0</accession>